<evidence type="ECO:0000256" key="9">
    <source>
        <dbReference type="SAM" id="Phobius"/>
    </source>
</evidence>
<dbReference type="InParanoid" id="A0A1D6PLK2"/>
<evidence type="ECO:0000256" key="8">
    <source>
        <dbReference type="SAM" id="MobiDB-lite"/>
    </source>
</evidence>
<dbReference type="ExpressionAtlas" id="A0A1D6PLK2">
    <property type="expression patterns" value="baseline and differential"/>
</dbReference>
<feature type="transmembrane region" description="Helical" evidence="9">
    <location>
        <begin position="62"/>
        <end position="88"/>
    </location>
</feature>
<keyword evidence="6 9" id="KW-0472">Membrane</keyword>
<dbReference type="Gene3D" id="1.20.1080.10">
    <property type="entry name" value="Glycerol uptake facilitator protein"/>
    <property type="match status" value="1"/>
</dbReference>
<dbReference type="InterPro" id="IPR000425">
    <property type="entry name" value="MIP"/>
</dbReference>
<feature type="compositionally biased region" description="Basic residues" evidence="8">
    <location>
        <begin position="211"/>
        <end position="230"/>
    </location>
</feature>
<keyword evidence="2 7" id="KW-0813">Transport</keyword>
<sequence length="268" mass="28010">MNMIRAVRRRFTVGHLATAKDPATLRHAAAELLATAIFVFAAEGATLSLGRMHHHDKGGGGLVAVALAHALALAAAVGCAANISGGHVNPAVTFGALLAGRICLVRSLVYWAAQLLGAVAAALVLRLATGGGHGVRAHVRLLCDGDGQSAEGPRRRRSAGGAARRGASGGGQRAGLRRAGGRRDESGARVRARRRGLPSLETPMGVLGGAHGRRRPLRRRLRAPRRRPGRRGGGARAELRRPPSCVEDYMHAGAAGRRRRPRSSESSE</sequence>
<evidence type="ECO:0000313" key="10">
    <source>
        <dbReference type="EMBL" id="AQL10080.1"/>
    </source>
</evidence>
<name>A0A1D6PLK2_MAIZE</name>
<dbReference type="PRINTS" id="PR00783">
    <property type="entry name" value="MINTRINSICP"/>
</dbReference>
<dbReference type="InterPro" id="IPR022357">
    <property type="entry name" value="MIP_CS"/>
</dbReference>
<dbReference type="PROSITE" id="PS00221">
    <property type="entry name" value="MIP"/>
    <property type="match status" value="1"/>
</dbReference>
<evidence type="ECO:0000256" key="1">
    <source>
        <dbReference type="ARBA" id="ARBA00004141"/>
    </source>
</evidence>
<dbReference type="SUPFAM" id="SSF81338">
    <property type="entry name" value="Aquaporin-like"/>
    <property type="match status" value="1"/>
</dbReference>
<keyword evidence="3 7" id="KW-0812">Transmembrane</keyword>
<dbReference type="SMR" id="A0A1D6PLK2"/>
<dbReference type="IntAct" id="A0A1D6PLK2">
    <property type="interactions" value="4"/>
</dbReference>
<evidence type="ECO:0000256" key="5">
    <source>
        <dbReference type="ARBA" id="ARBA00022989"/>
    </source>
</evidence>
<dbReference type="EMBL" id="CM000785">
    <property type="protein sequence ID" value="AQL10080.1"/>
    <property type="molecule type" value="Genomic_DNA"/>
</dbReference>
<accession>A0A1D6PLK2</accession>
<evidence type="ECO:0000256" key="2">
    <source>
        <dbReference type="ARBA" id="ARBA00022448"/>
    </source>
</evidence>
<feature type="region of interest" description="Disordered" evidence="8">
    <location>
        <begin position="146"/>
        <end position="268"/>
    </location>
</feature>
<proteinExistence type="inferred from homology"/>
<dbReference type="AlphaFoldDB" id="A0A1D6PLK2"/>
<dbReference type="InterPro" id="IPR023271">
    <property type="entry name" value="Aquaporin-like"/>
</dbReference>
<protein>
    <submittedName>
        <fullName evidence="10">Aquaporin TIP3.1</fullName>
    </submittedName>
</protein>
<dbReference type="PANTHER" id="PTHR45665">
    <property type="entry name" value="AQUAPORIN-8"/>
    <property type="match status" value="1"/>
</dbReference>
<evidence type="ECO:0000256" key="6">
    <source>
        <dbReference type="ARBA" id="ARBA00023136"/>
    </source>
</evidence>
<dbReference type="STRING" id="4577.A0A1D6PLK2"/>
<comment type="similarity">
    <text evidence="7">Belongs to the MIP/aquaporin (TC 1.A.8) family.</text>
</comment>
<keyword evidence="4" id="KW-0677">Repeat</keyword>
<keyword evidence="5 9" id="KW-1133">Transmembrane helix</keyword>
<reference evidence="10" key="1">
    <citation type="submission" date="2015-12" db="EMBL/GenBank/DDBJ databases">
        <title>Update maize B73 reference genome by single molecule sequencing technologies.</title>
        <authorList>
            <consortium name="Maize Genome Sequencing Project"/>
            <person name="Ware D."/>
        </authorList>
    </citation>
    <scope>NUCLEOTIDE SEQUENCE</scope>
    <source>
        <tissue evidence="10">Seedling</tissue>
    </source>
</reference>
<dbReference type="Pfam" id="PF00230">
    <property type="entry name" value="MIP"/>
    <property type="match status" value="1"/>
</dbReference>
<organism evidence="10">
    <name type="scientific">Zea mays</name>
    <name type="common">Maize</name>
    <dbReference type="NCBI Taxonomy" id="4577"/>
    <lineage>
        <taxon>Eukaryota</taxon>
        <taxon>Viridiplantae</taxon>
        <taxon>Streptophyta</taxon>
        <taxon>Embryophyta</taxon>
        <taxon>Tracheophyta</taxon>
        <taxon>Spermatophyta</taxon>
        <taxon>Magnoliopsida</taxon>
        <taxon>Liliopsida</taxon>
        <taxon>Poales</taxon>
        <taxon>Poaceae</taxon>
        <taxon>PACMAD clade</taxon>
        <taxon>Panicoideae</taxon>
        <taxon>Andropogonodae</taxon>
        <taxon>Andropogoneae</taxon>
        <taxon>Tripsacinae</taxon>
        <taxon>Zea</taxon>
    </lineage>
</organism>
<feature type="transmembrane region" description="Helical" evidence="9">
    <location>
        <begin position="32"/>
        <end position="50"/>
    </location>
</feature>
<gene>
    <name evidence="10" type="ORF">ZEAMMB73_Zm00001d048520</name>
</gene>
<dbReference type="GO" id="GO:0015267">
    <property type="term" value="F:channel activity"/>
    <property type="evidence" value="ECO:0007669"/>
    <property type="project" value="InterPro"/>
</dbReference>
<evidence type="ECO:0000256" key="7">
    <source>
        <dbReference type="RuleBase" id="RU000477"/>
    </source>
</evidence>
<dbReference type="PANTHER" id="PTHR45665:SF18">
    <property type="entry name" value="AQUAPORIN TIP3.1"/>
    <property type="match status" value="1"/>
</dbReference>
<dbReference type="GO" id="GO:0016020">
    <property type="term" value="C:membrane"/>
    <property type="evidence" value="ECO:0007669"/>
    <property type="project" value="UniProtKB-SubCell"/>
</dbReference>
<comment type="subcellular location">
    <subcellularLocation>
        <location evidence="1">Membrane</location>
        <topology evidence="1">Multi-pass membrane protein</topology>
    </subcellularLocation>
</comment>
<feature type="transmembrane region" description="Helical" evidence="9">
    <location>
        <begin position="108"/>
        <end position="128"/>
    </location>
</feature>
<evidence type="ECO:0000256" key="4">
    <source>
        <dbReference type="ARBA" id="ARBA00022737"/>
    </source>
</evidence>
<evidence type="ECO:0000256" key="3">
    <source>
        <dbReference type="ARBA" id="ARBA00022692"/>
    </source>
</evidence>
<dbReference type="InterPro" id="IPR034294">
    <property type="entry name" value="Aquaporin_transptr"/>
</dbReference>